<feature type="compositionally biased region" description="Polar residues" evidence="1">
    <location>
        <begin position="258"/>
        <end position="267"/>
    </location>
</feature>
<evidence type="ECO:0000313" key="2">
    <source>
        <dbReference type="EMBL" id="KAI9196244.1"/>
    </source>
</evidence>
<gene>
    <name evidence="2" type="ORF">LWI28_022228</name>
</gene>
<comment type="caution">
    <text evidence="2">The sequence shown here is derived from an EMBL/GenBank/DDBJ whole genome shotgun (WGS) entry which is preliminary data.</text>
</comment>
<name>A0AAD5JQ83_ACENE</name>
<sequence length="267" mass="29910">MDKAPAVVSGRRVVHPFKTGKPGNSLIRGSRFVVLSNDMVNNTSSIKVLNKSMDKGKGISNKSIPSWKKKLLLSPNKYLQNAGSDFCKNTNPLKENMCEGTHVRREAPSGLVMDLDDSDVLRSLHSSVMDSVMLSTDHVIINAGCDNNVLGGKPTADDGRWWPEWDTRTKLKCLQTSVASAKLTERICKALEKYENELPPYNVQKYVMDEYRKWNLVWVGRNKLAPLQPDEVEMHLGFPRNHTRGGGIGRTDRLGTPSKLTNWPTTY</sequence>
<proteinExistence type="predicted"/>
<feature type="region of interest" description="Disordered" evidence="1">
    <location>
        <begin position="245"/>
        <end position="267"/>
    </location>
</feature>
<dbReference type="GO" id="GO:0003886">
    <property type="term" value="F:DNA (cytosine-5-)-methyltransferase activity"/>
    <property type="evidence" value="ECO:0007669"/>
    <property type="project" value="TreeGrafter"/>
</dbReference>
<dbReference type="GO" id="GO:0005634">
    <property type="term" value="C:nucleus"/>
    <property type="evidence" value="ECO:0007669"/>
    <property type="project" value="TreeGrafter"/>
</dbReference>
<dbReference type="EMBL" id="JAJSOW010000003">
    <property type="protein sequence ID" value="KAI9196244.1"/>
    <property type="molecule type" value="Genomic_DNA"/>
</dbReference>
<accession>A0AAD5JQ83</accession>
<evidence type="ECO:0000313" key="3">
    <source>
        <dbReference type="Proteomes" id="UP001064489"/>
    </source>
</evidence>
<reference evidence="2" key="2">
    <citation type="submission" date="2023-02" db="EMBL/GenBank/DDBJ databases">
        <authorList>
            <person name="Swenson N.G."/>
            <person name="Wegrzyn J.L."/>
            <person name="Mcevoy S.L."/>
        </authorList>
    </citation>
    <scope>NUCLEOTIDE SEQUENCE</scope>
    <source>
        <strain evidence="2">91603</strain>
        <tissue evidence="2">Leaf</tissue>
    </source>
</reference>
<organism evidence="2 3">
    <name type="scientific">Acer negundo</name>
    <name type="common">Box elder</name>
    <dbReference type="NCBI Taxonomy" id="4023"/>
    <lineage>
        <taxon>Eukaryota</taxon>
        <taxon>Viridiplantae</taxon>
        <taxon>Streptophyta</taxon>
        <taxon>Embryophyta</taxon>
        <taxon>Tracheophyta</taxon>
        <taxon>Spermatophyta</taxon>
        <taxon>Magnoliopsida</taxon>
        <taxon>eudicotyledons</taxon>
        <taxon>Gunneridae</taxon>
        <taxon>Pentapetalae</taxon>
        <taxon>rosids</taxon>
        <taxon>malvids</taxon>
        <taxon>Sapindales</taxon>
        <taxon>Sapindaceae</taxon>
        <taxon>Hippocastanoideae</taxon>
        <taxon>Acereae</taxon>
        <taxon>Acer</taxon>
    </lineage>
</organism>
<dbReference type="AlphaFoldDB" id="A0AAD5JQ83"/>
<reference evidence="2" key="1">
    <citation type="journal article" date="2022" name="Plant J.">
        <title>Strategies of tolerance reflected in two North American maple genomes.</title>
        <authorList>
            <person name="McEvoy S.L."/>
            <person name="Sezen U.U."/>
            <person name="Trouern-Trend A."/>
            <person name="McMahon S.M."/>
            <person name="Schaberg P.G."/>
            <person name="Yang J."/>
            <person name="Wegrzyn J.L."/>
            <person name="Swenson N.G."/>
        </authorList>
    </citation>
    <scope>NUCLEOTIDE SEQUENCE</scope>
    <source>
        <strain evidence="2">91603</strain>
    </source>
</reference>
<dbReference type="PANTHER" id="PTHR23068:SF25">
    <property type="entry name" value="DNA (CYTOSINE-5)-METHYLTRANSFERASE DRM2"/>
    <property type="match status" value="1"/>
</dbReference>
<protein>
    <submittedName>
        <fullName evidence="2">Uncharacterized protein</fullName>
    </submittedName>
</protein>
<dbReference type="PANTHER" id="PTHR23068">
    <property type="entry name" value="DNA CYTOSINE-5- -METHYLTRANSFERASE 3-RELATED"/>
    <property type="match status" value="1"/>
</dbReference>
<dbReference type="Proteomes" id="UP001064489">
    <property type="component" value="Chromosome 1"/>
</dbReference>
<evidence type="ECO:0000256" key="1">
    <source>
        <dbReference type="SAM" id="MobiDB-lite"/>
    </source>
</evidence>
<dbReference type="InterPro" id="IPR050390">
    <property type="entry name" value="C5-Methyltransferase"/>
</dbReference>
<keyword evidence="3" id="KW-1185">Reference proteome</keyword>